<comment type="subcellular location">
    <subcellularLocation>
        <location evidence="1">Mitochondrion</location>
    </subcellularLocation>
</comment>
<sequence>MALLGTYQILLTSVRFIRHKPWIPKFRLIRQMQPWVQPFDPDLISIGGKSGTERATSSEIREHLRRNGLMPPLLFQEHRINLTHSGRIFDEYIPPEGDGKSSLLSTGVIADAKDSVVKKAKTARAALRIRKHKPAFSTSSFPLEADAIYKEVHTLLPKFYANQERILELTTEKAFVEMTEGLKLRTLHWKFTGSLEPPRVVSCRIEEAMGRGNIFGQVTVRFHTQQRVELVFQLGENDPISSFVISEARVTPCFNFENKGSSIGSPTSALPHNSGIPSSSMDPFVRDPGACDAQANPAGVNYHMDLTMSSQAKVDDALLSISDLNLTDPSTSQLLATDSRLMGMVGLSKVKQGCTEEPKALHSNGGLCLSTSQILPTDSGPVDPTTPSKLQNEKVDDPLHSLFESLSEPLTFQLSNLLNKPMSPNVVRCNIESDKVLPSISDLGLTEKSASQDPGVCPKPTSSQICRDNVECDADLPSISDLNLTNPSTSQTPLFPQNIHGSIIVGTSAANANEDCIPSFLEDEPEVCGVREVQRYNDASDVPVPSGRKHQWYTCGRNIICCHLRNERPGSAPWYLDCTRVAIGGCHGCCKLRPKLIPPQGKRETSCNR</sequence>
<keyword evidence="3 10" id="KW-0689">Ribosomal protein</keyword>
<dbReference type="OrthoDB" id="19619at2759"/>
<dbReference type="PANTHER" id="PTHR28554:SF1">
    <property type="entry name" value="LARGE RIBOSOMAL SUBUNIT PROTEIN ML45"/>
    <property type="match status" value="1"/>
</dbReference>
<evidence type="ECO:0000313" key="11">
    <source>
        <dbReference type="Proteomes" id="UP000017246"/>
    </source>
</evidence>
<proteinExistence type="inferred from homology"/>
<gene>
    <name evidence="10" type="ORF">EmuJ_000876200</name>
</gene>
<evidence type="ECO:0000256" key="6">
    <source>
        <dbReference type="ARBA" id="ARBA00038073"/>
    </source>
</evidence>
<keyword evidence="11" id="KW-1185">Reference proteome</keyword>
<evidence type="ECO:0000256" key="3">
    <source>
        <dbReference type="ARBA" id="ARBA00022980"/>
    </source>
</evidence>
<dbReference type="OMA" id="QEHRINL"/>
<reference evidence="10" key="2">
    <citation type="submission" date="2015-11" db="EMBL/GenBank/DDBJ databases">
        <authorList>
            <person name="Zhang Y."/>
            <person name="Guo Z."/>
        </authorList>
    </citation>
    <scope>NUCLEOTIDE SEQUENCE</scope>
</reference>
<evidence type="ECO:0000256" key="2">
    <source>
        <dbReference type="ARBA" id="ARBA00022946"/>
    </source>
</evidence>
<dbReference type="PANTHER" id="PTHR28554">
    <property type="entry name" value="39S RIBOSOMAL PROTEIN L45, MITOCHONDRIAL"/>
    <property type="match status" value="1"/>
</dbReference>
<dbReference type="InterPro" id="IPR051975">
    <property type="entry name" value="mtLSU_mL45"/>
</dbReference>
<dbReference type="InterPro" id="IPR032710">
    <property type="entry name" value="NTF2-like_dom_sf"/>
</dbReference>
<evidence type="ECO:0000259" key="9">
    <source>
        <dbReference type="Pfam" id="PF04280"/>
    </source>
</evidence>
<protein>
    <recommendedName>
        <fullName evidence="7">Large ribosomal subunit protein mL45</fullName>
    </recommendedName>
    <alternativeName>
        <fullName evidence="8">39S ribosomal protein L45, mitochondrial</fullName>
    </alternativeName>
</protein>
<name>A0A068YFZ1_ECHMU</name>
<keyword evidence="4" id="KW-0496">Mitochondrion</keyword>
<dbReference type="GO" id="GO:1990904">
    <property type="term" value="C:ribonucleoprotein complex"/>
    <property type="evidence" value="ECO:0007669"/>
    <property type="project" value="UniProtKB-KW"/>
</dbReference>
<dbReference type="Pfam" id="PF04280">
    <property type="entry name" value="Tim44"/>
    <property type="match status" value="1"/>
</dbReference>
<accession>A0A068YFZ1</accession>
<evidence type="ECO:0000256" key="8">
    <source>
        <dbReference type="ARBA" id="ARBA00043031"/>
    </source>
</evidence>
<organism evidence="10 11">
    <name type="scientific">Echinococcus multilocularis</name>
    <name type="common">Fox tapeworm</name>
    <dbReference type="NCBI Taxonomy" id="6211"/>
    <lineage>
        <taxon>Eukaryota</taxon>
        <taxon>Metazoa</taxon>
        <taxon>Spiralia</taxon>
        <taxon>Lophotrochozoa</taxon>
        <taxon>Platyhelminthes</taxon>
        <taxon>Cestoda</taxon>
        <taxon>Eucestoda</taxon>
        <taxon>Cyclophyllidea</taxon>
        <taxon>Taeniidae</taxon>
        <taxon>Echinococcus</taxon>
    </lineage>
</organism>
<dbReference type="STRING" id="6211.A0A068YFZ1"/>
<dbReference type="Gene3D" id="3.10.450.240">
    <property type="match status" value="1"/>
</dbReference>
<dbReference type="GO" id="GO:0005739">
    <property type="term" value="C:mitochondrion"/>
    <property type="evidence" value="ECO:0007669"/>
    <property type="project" value="UniProtKB-SubCell"/>
</dbReference>
<evidence type="ECO:0000256" key="4">
    <source>
        <dbReference type="ARBA" id="ARBA00023128"/>
    </source>
</evidence>
<dbReference type="eggNOG" id="KOG4599">
    <property type="taxonomic scope" value="Eukaryota"/>
</dbReference>
<keyword evidence="5" id="KW-0687">Ribonucleoprotein</keyword>
<feature type="domain" description="Tim44-like" evidence="9">
    <location>
        <begin position="123"/>
        <end position="227"/>
    </location>
</feature>
<dbReference type="EMBL" id="LN902841">
    <property type="protein sequence ID" value="CDS41139.1"/>
    <property type="molecule type" value="Genomic_DNA"/>
</dbReference>
<evidence type="ECO:0000256" key="1">
    <source>
        <dbReference type="ARBA" id="ARBA00004173"/>
    </source>
</evidence>
<evidence type="ECO:0000256" key="5">
    <source>
        <dbReference type="ARBA" id="ARBA00023274"/>
    </source>
</evidence>
<evidence type="ECO:0000256" key="7">
    <source>
        <dbReference type="ARBA" id="ARBA00039448"/>
    </source>
</evidence>
<dbReference type="AlphaFoldDB" id="A0A068YFZ1"/>
<comment type="similarity">
    <text evidence="6">Belongs to the mitochondrion-specific ribosomal protein mL45 family.</text>
</comment>
<reference evidence="10" key="1">
    <citation type="journal article" date="2013" name="Nature">
        <title>The genomes of four tapeworm species reveal adaptations to parasitism.</title>
        <authorList>
            <person name="Tsai I.J."/>
            <person name="Zarowiecki M."/>
            <person name="Holroyd N."/>
            <person name="Garciarrubio A."/>
            <person name="Sanchez-Flores A."/>
            <person name="Brooks K.L."/>
            <person name="Tracey A."/>
            <person name="Bobes R.J."/>
            <person name="Fragoso G."/>
            <person name="Sciutto E."/>
            <person name="Aslett M."/>
            <person name="Beasley H."/>
            <person name="Bennett H.M."/>
            <person name="Cai J."/>
            <person name="Camicia F."/>
            <person name="Clark R."/>
            <person name="Cucher M."/>
            <person name="De Silva N."/>
            <person name="Day T.A."/>
            <person name="Deplazes P."/>
            <person name="Estrada K."/>
            <person name="Fernandez C."/>
            <person name="Holland P.W."/>
            <person name="Hou J."/>
            <person name="Hu S."/>
            <person name="Huckvale T."/>
            <person name="Hung S.S."/>
            <person name="Kamenetzky L."/>
            <person name="Keane J.A."/>
            <person name="Kiss F."/>
            <person name="Koziol U."/>
            <person name="Lambert O."/>
            <person name="Liu K."/>
            <person name="Luo X."/>
            <person name="Luo Y."/>
            <person name="Macchiaroli N."/>
            <person name="Nichol S."/>
            <person name="Paps J."/>
            <person name="Parkinson J."/>
            <person name="Pouchkina-Stantcheva N."/>
            <person name="Riddiford N."/>
            <person name="Rosenzvit M."/>
            <person name="Salinas G."/>
            <person name="Wasmuth J.D."/>
            <person name="Zamanian M."/>
            <person name="Zheng Y."/>
            <person name="Cai X."/>
            <person name="Soberon X."/>
            <person name="Olson P.D."/>
            <person name="Laclette J.P."/>
            <person name="Brehm K."/>
            <person name="Berriman M."/>
            <person name="Garciarrubio A."/>
            <person name="Bobes R.J."/>
            <person name="Fragoso G."/>
            <person name="Sanchez-Flores A."/>
            <person name="Estrada K."/>
            <person name="Cevallos M.A."/>
            <person name="Morett E."/>
            <person name="Gonzalez V."/>
            <person name="Portillo T."/>
            <person name="Ochoa-Leyva A."/>
            <person name="Jose M.V."/>
            <person name="Sciutto E."/>
            <person name="Landa A."/>
            <person name="Jimenez L."/>
            <person name="Valdes V."/>
            <person name="Carrero J.C."/>
            <person name="Larralde C."/>
            <person name="Morales-Montor J."/>
            <person name="Limon-Lason J."/>
            <person name="Soberon X."/>
            <person name="Laclette J.P."/>
        </authorList>
    </citation>
    <scope>NUCLEOTIDE SEQUENCE [LARGE SCALE GENOMIC DNA]</scope>
</reference>
<dbReference type="InterPro" id="IPR007379">
    <property type="entry name" value="Tim44-like_dom"/>
</dbReference>
<dbReference type="Proteomes" id="UP000017246">
    <property type="component" value="Unassembled WGS sequence"/>
</dbReference>
<evidence type="ECO:0000313" key="10">
    <source>
        <dbReference type="EMBL" id="CDS41139.1"/>
    </source>
</evidence>
<dbReference type="SUPFAM" id="SSF54427">
    <property type="entry name" value="NTF2-like"/>
    <property type="match status" value="1"/>
</dbReference>
<keyword evidence="2" id="KW-0809">Transit peptide</keyword>
<dbReference type="GO" id="GO:0005840">
    <property type="term" value="C:ribosome"/>
    <property type="evidence" value="ECO:0007669"/>
    <property type="project" value="UniProtKB-KW"/>
</dbReference>